<dbReference type="Pfam" id="PF13231">
    <property type="entry name" value="PMT_2"/>
    <property type="match status" value="1"/>
</dbReference>
<evidence type="ECO:0000256" key="2">
    <source>
        <dbReference type="ARBA" id="ARBA00022475"/>
    </source>
</evidence>
<evidence type="ECO:0000256" key="4">
    <source>
        <dbReference type="ARBA" id="ARBA00022679"/>
    </source>
</evidence>
<feature type="transmembrane region" description="Helical" evidence="8">
    <location>
        <begin position="226"/>
        <end position="256"/>
    </location>
</feature>
<dbReference type="PANTHER" id="PTHR33908">
    <property type="entry name" value="MANNOSYLTRANSFERASE YKCB-RELATED"/>
    <property type="match status" value="1"/>
</dbReference>
<comment type="subcellular location">
    <subcellularLocation>
        <location evidence="1">Cell membrane</location>
        <topology evidence="1">Multi-pass membrane protein</topology>
    </subcellularLocation>
</comment>
<dbReference type="GO" id="GO:0009103">
    <property type="term" value="P:lipopolysaccharide biosynthetic process"/>
    <property type="evidence" value="ECO:0007669"/>
    <property type="project" value="UniProtKB-ARBA"/>
</dbReference>
<dbReference type="GO" id="GO:0016763">
    <property type="term" value="F:pentosyltransferase activity"/>
    <property type="evidence" value="ECO:0007669"/>
    <property type="project" value="TreeGrafter"/>
</dbReference>
<name>A0A7V0Z5B9_UNCW3</name>
<evidence type="ECO:0000313" key="10">
    <source>
        <dbReference type="EMBL" id="HDY58941.1"/>
    </source>
</evidence>
<proteinExistence type="predicted"/>
<evidence type="ECO:0000256" key="8">
    <source>
        <dbReference type="SAM" id="Phobius"/>
    </source>
</evidence>
<feature type="transmembrane region" description="Helical" evidence="8">
    <location>
        <begin position="268"/>
        <end position="287"/>
    </location>
</feature>
<comment type="caution">
    <text evidence="10">The sequence shown here is derived from an EMBL/GenBank/DDBJ whole genome shotgun (WGS) entry which is preliminary data.</text>
</comment>
<keyword evidence="5 8" id="KW-0812">Transmembrane</keyword>
<dbReference type="GO" id="GO:0005886">
    <property type="term" value="C:plasma membrane"/>
    <property type="evidence" value="ECO:0007669"/>
    <property type="project" value="UniProtKB-SubCell"/>
</dbReference>
<keyword evidence="4 10" id="KW-0808">Transferase</keyword>
<protein>
    <submittedName>
        <fullName evidence="10">Phospholipid carrier-dependent glycosyltransferase</fullName>
    </submittedName>
</protein>
<organism evidence="10">
    <name type="scientific">candidate division WOR-3 bacterium</name>
    <dbReference type="NCBI Taxonomy" id="2052148"/>
    <lineage>
        <taxon>Bacteria</taxon>
        <taxon>Bacteria division WOR-3</taxon>
    </lineage>
</organism>
<dbReference type="PANTHER" id="PTHR33908:SF11">
    <property type="entry name" value="MEMBRANE PROTEIN"/>
    <property type="match status" value="1"/>
</dbReference>
<accession>A0A7V0Z5B9</accession>
<feature type="domain" description="Glycosyltransferase RgtA/B/C/D-like" evidence="9">
    <location>
        <begin position="149"/>
        <end position="279"/>
    </location>
</feature>
<keyword evidence="6 8" id="KW-1133">Transmembrane helix</keyword>
<evidence type="ECO:0000256" key="7">
    <source>
        <dbReference type="ARBA" id="ARBA00023136"/>
    </source>
</evidence>
<reference evidence="10" key="1">
    <citation type="journal article" date="2020" name="mSystems">
        <title>Genome- and Community-Level Interaction Insights into Carbon Utilization and Element Cycling Functions of Hydrothermarchaeota in Hydrothermal Sediment.</title>
        <authorList>
            <person name="Zhou Z."/>
            <person name="Liu Y."/>
            <person name="Xu W."/>
            <person name="Pan J."/>
            <person name="Luo Z.H."/>
            <person name="Li M."/>
        </authorList>
    </citation>
    <scope>NUCLEOTIDE SEQUENCE [LARGE SCALE GENOMIC DNA]</scope>
    <source>
        <strain evidence="10">SpSt-258</strain>
    </source>
</reference>
<feature type="transmembrane region" description="Helical" evidence="8">
    <location>
        <begin position="356"/>
        <end position="377"/>
    </location>
</feature>
<dbReference type="InterPro" id="IPR038731">
    <property type="entry name" value="RgtA/B/C-like"/>
</dbReference>
<keyword evidence="2" id="KW-1003">Cell membrane</keyword>
<feature type="transmembrane region" description="Helical" evidence="8">
    <location>
        <begin position="37"/>
        <end position="54"/>
    </location>
</feature>
<keyword evidence="3" id="KW-0328">Glycosyltransferase</keyword>
<dbReference type="InterPro" id="IPR050297">
    <property type="entry name" value="LipidA_mod_glycosyltrf_83"/>
</dbReference>
<evidence type="ECO:0000256" key="1">
    <source>
        <dbReference type="ARBA" id="ARBA00004651"/>
    </source>
</evidence>
<feature type="transmembrane region" description="Helical" evidence="8">
    <location>
        <begin position="173"/>
        <end position="191"/>
    </location>
</feature>
<feature type="transmembrane region" description="Helical" evidence="8">
    <location>
        <begin position="332"/>
        <end position="349"/>
    </location>
</feature>
<feature type="transmembrane region" description="Helical" evidence="8">
    <location>
        <begin position="146"/>
        <end position="167"/>
    </location>
</feature>
<evidence type="ECO:0000259" key="9">
    <source>
        <dbReference type="Pfam" id="PF13231"/>
    </source>
</evidence>
<evidence type="ECO:0000256" key="6">
    <source>
        <dbReference type="ARBA" id="ARBA00022989"/>
    </source>
</evidence>
<gene>
    <name evidence="10" type="ORF">ENP86_05250</name>
</gene>
<feature type="transmembrane region" description="Helical" evidence="8">
    <location>
        <begin position="409"/>
        <end position="430"/>
    </location>
</feature>
<dbReference type="AlphaFoldDB" id="A0A7V0Z5B9"/>
<sequence>MTGKIFNSSESTLDFISKIYIILYMDTFYKNFFHKKMHYTILILILTLGAYLRFSGFNWGIPKKPYFRACYQDEAFIINFILSMNPEDLNPHYFINPTFHYYILLAGIKFGNLTGYIKNFAQPVATNLQGHPVEKITLNDYSKMYVIGRLITIIEGILTVFFIYLIGSKIYDKNIGLFASFIFAILPTVVFQSHFFVVDSPAVFWAMLAFSYMVSKIDQKEVNADYFIKTGILMGLALGTKYMNLLIVFPFLMLFLLKYRKLNWRYPILTILIMFFVFVLTTPHSILSFREFLFGSTPDGFGSIFGKKGLFAYNTYPANPVKTFLYGVYHPLRLPLAILFIITIAYIIAKRNISDMVLLALLIPFYVILCISPSPHLRHTLPVMPFIALIIARGFSGLTGLIKQRFIRYGFIIYSVIAILYTLLFTMAMIERMEYPDTRIEFADWMFKNIPAKKKIATSTVMPFRYTPPVEYPGYDGNKFGLTDEEVLNNLYYNLIKTNYDYYRLLYYTPDYFFITQIECVELPYNEVGEVNARNFLRQLFAQKHYQLIKVFERKFNILGIKFEPSFPNMDWNPVSQKIYLFKKKF</sequence>
<evidence type="ECO:0000256" key="3">
    <source>
        <dbReference type="ARBA" id="ARBA00022676"/>
    </source>
</evidence>
<evidence type="ECO:0000256" key="5">
    <source>
        <dbReference type="ARBA" id="ARBA00022692"/>
    </source>
</evidence>
<feature type="transmembrane region" description="Helical" evidence="8">
    <location>
        <begin position="383"/>
        <end position="402"/>
    </location>
</feature>
<dbReference type="EMBL" id="DSKY01000014">
    <property type="protein sequence ID" value="HDY58941.1"/>
    <property type="molecule type" value="Genomic_DNA"/>
</dbReference>
<keyword evidence="7 8" id="KW-0472">Membrane</keyword>